<keyword evidence="4" id="KW-1185">Reference proteome</keyword>
<accession>A0ABP9ZFW3</accession>
<gene>
    <name evidence="3" type="ORF">AP20H10_00560</name>
</gene>
<proteinExistence type="predicted"/>
<protein>
    <recommendedName>
        <fullName evidence="5">Surface layer protein A domain-containing protein</fullName>
    </recommendedName>
</protein>
<name>A0ABP9ZFW3_9LACO</name>
<evidence type="ECO:0008006" key="5">
    <source>
        <dbReference type="Google" id="ProtNLM"/>
    </source>
</evidence>
<dbReference type="EMBL" id="BAABVV010000010">
    <property type="protein sequence ID" value="GAA6113693.1"/>
    <property type="molecule type" value="Genomic_DNA"/>
</dbReference>
<feature type="signal peptide" evidence="2">
    <location>
        <begin position="1"/>
        <end position="26"/>
    </location>
</feature>
<organism evidence="3 4">
    <name type="scientific">Apilactobacillus apinorum</name>
    <dbReference type="NCBI Taxonomy" id="1218495"/>
    <lineage>
        <taxon>Bacteria</taxon>
        <taxon>Bacillati</taxon>
        <taxon>Bacillota</taxon>
        <taxon>Bacilli</taxon>
        <taxon>Lactobacillales</taxon>
        <taxon>Lactobacillaceae</taxon>
        <taxon>Apilactobacillus</taxon>
    </lineage>
</organism>
<dbReference type="RefSeq" id="WP_353317218.1">
    <property type="nucleotide sequence ID" value="NZ_BAABVV010000010.1"/>
</dbReference>
<feature type="region of interest" description="Disordered" evidence="1">
    <location>
        <begin position="145"/>
        <end position="179"/>
    </location>
</feature>
<feature type="compositionally biased region" description="Polar residues" evidence="1">
    <location>
        <begin position="151"/>
        <end position="161"/>
    </location>
</feature>
<feature type="chain" id="PRO_5045632880" description="Surface layer protein A domain-containing protein" evidence="2">
    <location>
        <begin position="27"/>
        <end position="179"/>
    </location>
</feature>
<sequence length="179" mass="20200">MNKKIATALVAVLATFVMVTTTKASAAETYTNNSEFTNVYKYIKQRKGFTMKRFRYFKRVGKSRVGGRVHYNGYDFLFVPKLGGYVPEYQLRKIMPRKADGSGSLPNNSVTIKVKKKIKTYKTKNKKHKTVKTVVISKTITITKNNDDQKNNQGTNANNHETNTSTVTSNSSNNQTAKK</sequence>
<evidence type="ECO:0000313" key="3">
    <source>
        <dbReference type="EMBL" id="GAA6113693.1"/>
    </source>
</evidence>
<evidence type="ECO:0000256" key="1">
    <source>
        <dbReference type="SAM" id="MobiDB-lite"/>
    </source>
</evidence>
<keyword evidence="2" id="KW-0732">Signal</keyword>
<comment type="caution">
    <text evidence="3">The sequence shown here is derived from an EMBL/GenBank/DDBJ whole genome shotgun (WGS) entry which is preliminary data.</text>
</comment>
<reference evidence="3 4" key="1">
    <citation type="submission" date="2024-03" db="EMBL/GenBank/DDBJ databases">
        <title>Inconsistent identification of Apilactobacillus kunkeei-related strains obtained by well-developed overall genome related indices.</title>
        <authorList>
            <person name="Maeno S."/>
            <person name="Endo A."/>
        </authorList>
    </citation>
    <scope>NUCLEOTIDE SEQUENCE [LARGE SCALE GENOMIC DNA]</scope>
    <source>
        <strain evidence="3 4">20H-10</strain>
    </source>
</reference>
<feature type="compositionally biased region" description="Low complexity" evidence="1">
    <location>
        <begin position="162"/>
        <end position="179"/>
    </location>
</feature>
<evidence type="ECO:0000313" key="4">
    <source>
        <dbReference type="Proteomes" id="UP001438112"/>
    </source>
</evidence>
<dbReference type="Proteomes" id="UP001438112">
    <property type="component" value="Unassembled WGS sequence"/>
</dbReference>
<evidence type="ECO:0000256" key="2">
    <source>
        <dbReference type="SAM" id="SignalP"/>
    </source>
</evidence>